<dbReference type="InterPro" id="IPR011430">
    <property type="entry name" value="UTP20_N"/>
</dbReference>
<organism evidence="6 7">
    <name type="scientific">Coniophora puteana (strain RWD-64-598)</name>
    <name type="common">Brown rot fungus</name>
    <dbReference type="NCBI Taxonomy" id="741705"/>
    <lineage>
        <taxon>Eukaryota</taxon>
        <taxon>Fungi</taxon>
        <taxon>Dikarya</taxon>
        <taxon>Basidiomycota</taxon>
        <taxon>Agaricomycotina</taxon>
        <taxon>Agaricomycetes</taxon>
        <taxon>Agaricomycetidae</taxon>
        <taxon>Boletales</taxon>
        <taxon>Coniophorineae</taxon>
        <taxon>Coniophoraceae</taxon>
        <taxon>Coniophora</taxon>
    </lineage>
</organism>
<dbReference type="Proteomes" id="UP000053558">
    <property type="component" value="Unassembled WGS sequence"/>
</dbReference>
<feature type="domain" description="U3 small nucleolar RNA-associated protein 20 C-terminal" evidence="5">
    <location>
        <begin position="1764"/>
        <end position="1837"/>
    </location>
</feature>
<evidence type="ECO:0000256" key="1">
    <source>
        <dbReference type="SAM" id="Coils"/>
    </source>
</evidence>
<dbReference type="GeneID" id="19199859"/>
<dbReference type="SUPFAM" id="SSF48371">
    <property type="entry name" value="ARM repeat"/>
    <property type="match status" value="1"/>
</dbReference>
<keyword evidence="1" id="KW-0175">Coiled coil</keyword>
<dbReference type="InterPro" id="IPR052575">
    <property type="entry name" value="SSU_processome_comp_20"/>
</dbReference>
<evidence type="ECO:0000259" key="5">
    <source>
        <dbReference type="Pfam" id="PF23099"/>
    </source>
</evidence>
<comment type="caution">
    <text evidence="6">The sequence shown here is derived from an EMBL/GenBank/DDBJ whole genome shotgun (WGS) entry which is preliminary data.</text>
</comment>
<evidence type="ECO:0000313" key="6">
    <source>
        <dbReference type="EMBL" id="EIW80199.1"/>
    </source>
</evidence>
<feature type="region of interest" description="Disordered" evidence="2">
    <location>
        <begin position="209"/>
        <end position="254"/>
    </location>
</feature>
<evidence type="ECO:0000259" key="4">
    <source>
        <dbReference type="Pfam" id="PF20416"/>
    </source>
</evidence>
<keyword evidence="7" id="KW-1185">Reference proteome</keyword>
<feature type="compositionally biased region" description="Acidic residues" evidence="2">
    <location>
        <begin position="1852"/>
        <end position="1878"/>
    </location>
</feature>
<dbReference type="Pfam" id="PF07539">
    <property type="entry name" value="UTP20_N"/>
    <property type="match status" value="1"/>
</dbReference>
<feature type="domain" description="U3 small nucleolar RNA-associated protein 20 C-terminal" evidence="5">
    <location>
        <begin position="1917"/>
        <end position="2053"/>
    </location>
</feature>
<feature type="region of interest" description="Disordered" evidence="2">
    <location>
        <begin position="2029"/>
        <end position="2070"/>
    </location>
</feature>
<feature type="region of interest" description="Disordered" evidence="2">
    <location>
        <begin position="1848"/>
        <end position="1900"/>
    </location>
</feature>
<dbReference type="Pfam" id="PF20416">
    <property type="entry name" value="UTP20"/>
    <property type="match status" value="1"/>
</dbReference>
<sequence>MRIGRVGTAVKEKGKQKASGDAEEGEEEHGEAVDVCARWLVAQLKVNLRPLWSPACAAIAALVSRFGDPVWHVLFDELRAISTASPASSPEWTRDPDGPSDTIFSQAQDPDAKTHAQAHIDDPWEDERTWRDPSAHKARETALSWLQTPRVQRAALVRLQAPATGDRLDVSGYEGQLLAALSEGGCLSVSEKHNRELVELFLVLVGPNGDGSEVAGEGDEEEDEGDAEGEEGGAEDDMQVVGPDQTTGAKPRKMPRTKMHAWLTLFGKFVNPKAIYASETLRTLYLSLLAHPDRTLQRDALACMLSYRPPHLLPYAETFQTLLDDAKGRDALASLDFASVEPQARPEFVGVAIRLLFGLMRERRGKSRIGERRAAVLGALAACSEDELALLVDLMLAPLGTDSAARREGEFRIRDIRGEAVSPKVQVGFLNLLGDVLKNLGPSVLSYWPALVGATMDLVGSAHGRLTEKALEGDEEAQDDTDGDALAEKEIADNSQPKTHVGGNKNLKLVRHLGMQRLVDFFTSPLSFDFAPFLSAAFPAFLTPRIMRLDTEQTQAPTALLALFQAWASRREYAFYLVQFDAQALPKLIAVLIAPGAKPAVLSRVFDIVDRLLALAQGDTSLAGLLIRPHASLLLGNLATLVERAKGDAALASPLVQREIGILTEIAPHLADPGQASTLLQLLLPLLRKTHRIVPEKTKVDLLRILVNAFPLVPDVPDADSALHVRLHEMLASLFLTLRYSPARKALVATFKAFAKLVPSLSDVTVLLEGLNAYSVKRLDEPDFDKRLTAFTDINERFYKTATIRDWLPVLYNALHFIQDPEELAVRNSAGLTFRRFLDFVADPGLAEHNTIFQRVVYPSLKKALRSKHELVRAEILGVIAYGVSTCTHLPYLNELTPLLAGGDEEASFFANIHHIQVHRRSRALRRLAEHCDNAKDSPFSNRTLADVLLPLVEHYVISTRALDHHLVTEAIAATGAIARHLGWSGYFALVLKYLKAAKTKDDSVRVHMRTLVSVLENFHFSMEEVVLEVVEPALEEGEAEAGGEGEEAVEAEAGQVVVEPPATKQPQHDVKKVADAVHARLMPSLLQFLANRDDAEENIRIPVSIGIAKIVNYLPPSMQEAQAGRLLTVLSQILRSKSSETRDLTRDAVCRIAVLLGPKYLPIVFRELRAALLRGPQLHVLAYVAHAVLIHVTAPEAVASFGNLDTCVPDIAHVASEVVLGASGKDVQNEGFKTKMREVKSSASKSLDSFALVAKHVTPKQIEQLLLPVRGVMQETGSLKALQQAEEVLRRVAGGINSSALIQPAELLTLCHTFITQNAKFLQEARPQEVRKKGKRKKDQRIVDLKRKVVAETDHYANNSFRFIVFGIDMFNVAYRRGRFDFQDATVVSRLQPMVKAIGNTLYSNQSAVVTSGLKAAAAILKCPVNSLEKSTPVIVQQTLEIIKQTGSIESDLVQTALKTLATIIRDCPAAQLKEKELIFLLEFVAPDLEDHTRQASVFALLRAIVSRKFVAPEIYDLMERVTSIMVTSQSSHVREQCRGLALQFLLDYPQGKGRMRNQMVFLAKNLSYTYESGRLSVLELLGVLLAKLDAALVHEYADLIFAALVMTIANDDSPKCRESAAGLVKVLVRRLDEERRRMIANHLHVWAEQDGQQHLRRVAVQVYGLVVDVLGRGMEPYVATLLEDMSRALEQSAEALQKTVDEDEEADGMDIDSQLDWQVPYQALSTLVKVLKVFPEFVSPATDVGGQSVPWQLVEAHLLFPHAWVRTAACRLLGTLFSSLTVSAPSTSDDDSTDVVSLVRLKALAGKLCAQLKSPHLDEALGLQVVKNLFFIGKCFALITSTIPSAAPSDGDEDDGVDAEADGSDASGDDEEEEGNDAEKADQRRERMKRNPRSSQTEPLPWLFSRLSFQARSAHIARRNKSSAPPNWIQQPTCVFRWFAAMTSHLDGPTLERFLPHMLSPMYRVSEDDTIRDPHMEELKTLASELQDMIQAKVGTTQFATAYSKIRQGVMNVRQGRRTARATQFTTNPEAAARRKIQRNVSKKDSRKRKNSAFADNKGRLKRQKEAA</sequence>
<gene>
    <name evidence="6" type="ORF">CONPUDRAFT_124919</name>
</gene>
<dbReference type="Gene3D" id="1.25.10.10">
    <property type="entry name" value="Leucine-rich Repeat Variant"/>
    <property type="match status" value="2"/>
</dbReference>
<name>A0A5M3MLU9_CONPW</name>
<dbReference type="PANTHER" id="PTHR17695">
    <property type="entry name" value="SMALL SUBUNIT PROCESSOME COMPONENT 20 HOMOLOG"/>
    <property type="match status" value="1"/>
</dbReference>
<dbReference type="OMA" id="EGLMAMF"/>
<dbReference type="EMBL" id="JH711579">
    <property type="protein sequence ID" value="EIW80199.1"/>
    <property type="molecule type" value="Genomic_DNA"/>
</dbReference>
<dbReference type="Pfam" id="PF23099">
    <property type="entry name" value="UTP20_C"/>
    <property type="match status" value="2"/>
</dbReference>
<dbReference type="GO" id="GO:0030686">
    <property type="term" value="C:90S preribosome"/>
    <property type="evidence" value="ECO:0007669"/>
    <property type="project" value="TreeGrafter"/>
</dbReference>
<dbReference type="InterPro" id="IPR016024">
    <property type="entry name" value="ARM-type_fold"/>
</dbReference>
<dbReference type="OrthoDB" id="360653at2759"/>
<accession>A0A5M3MLU9</accession>
<dbReference type="PANTHER" id="PTHR17695:SF11">
    <property type="entry name" value="SMALL SUBUNIT PROCESSOME COMPONENT 20 HOMOLOG"/>
    <property type="match status" value="1"/>
</dbReference>
<dbReference type="InterPro" id="IPR057525">
    <property type="entry name" value="UTP20_C"/>
</dbReference>
<feature type="compositionally biased region" description="Basic and acidic residues" evidence="2">
    <location>
        <begin position="10"/>
        <end position="20"/>
    </location>
</feature>
<feature type="compositionally biased region" description="Acidic residues" evidence="2">
    <location>
        <begin position="216"/>
        <end position="238"/>
    </location>
</feature>
<feature type="coiled-coil region" evidence="1">
    <location>
        <begin position="1681"/>
        <end position="1708"/>
    </location>
</feature>
<evidence type="ECO:0000256" key="2">
    <source>
        <dbReference type="SAM" id="MobiDB-lite"/>
    </source>
</evidence>
<dbReference type="GO" id="GO:0032040">
    <property type="term" value="C:small-subunit processome"/>
    <property type="evidence" value="ECO:0007669"/>
    <property type="project" value="TreeGrafter"/>
</dbReference>
<reference evidence="7" key="1">
    <citation type="journal article" date="2012" name="Science">
        <title>The Paleozoic origin of enzymatic lignin decomposition reconstructed from 31 fungal genomes.</title>
        <authorList>
            <person name="Floudas D."/>
            <person name="Binder M."/>
            <person name="Riley R."/>
            <person name="Barry K."/>
            <person name="Blanchette R.A."/>
            <person name="Henrissat B."/>
            <person name="Martinez A.T."/>
            <person name="Otillar R."/>
            <person name="Spatafora J.W."/>
            <person name="Yadav J.S."/>
            <person name="Aerts A."/>
            <person name="Benoit I."/>
            <person name="Boyd A."/>
            <person name="Carlson A."/>
            <person name="Copeland A."/>
            <person name="Coutinho P.M."/>
            <person name="de Vries R.P."/>
            <person name="Ferreira P."/>
            <person name="Findley K."/>
            <person name="Foster B."/>
            <person name="Gaskell J."/>
            <person name="Glotzer D."/>
            <person name="Gorecki P."/>
            <person name="Heitman J."/>
            <person name="Hesse C."/>
            <person name="Hori C."/>
            <person name="Igarashi K."/>
            <person name="Jurgens J.A."/>
            <person name="Kallen N."/>
            <person name="Kersten P."/>
            <person name="Kohler A."/>
            <person name="Kuees U."/>
            <person name="Kumar T.K.A."/>
            <person name="Kuo A."/>
            <person name="LaButti K."/>
            <person name="Larrondo L.F."/>
            <person name="Lindquist E."/>
            <person name="Ling A."/>
            <person name="Lombard V."/>
            <person name="Lucas S."/>
            <person name="Lundell T."/>
            <person name="Martin R."/>
            <person name="McLaughlin D.J."/>
            <person name="Morgenstern I."/>
            <person name="Morin E."/>
            <person name="Murat C."/>
            <person name="Nagy L.G."/>
            <person name="Nolan M."/>
            <person name="Ohm R.A."/>
            <person name="Patyshakuliyeva A."/>
            <person name="Rokas A."/>
            <person name="Ruiz-Duenas F.J."/>
            <person name="Sabat G."/>
            <person name="Salamov A."/>
            <person name="Samejima M."/>
            <person name="Schmutz J."/>
            <person name="Slot J.C."/>
            <person name="St John F."/>
            <person name="Stenlid J."/>
            <person name="Sun H."/>
            <person name="Sun S."/>
            <person name="Syed K."/>
            <person name="Tsang A."/>
            <person name="Wiebenga A."/>
            <person name="Young D."/>
            <person name="Pisabarro A."/>
            <person name="Eastwood D.C."/>
            <person name="Martin F."/>
            <person name="Cullen D."/>
            <person name="Grigoriev I.V."/>
            <person name="Hibbett D.S."/>
        </authorList>
    </citation>
    <scope>NUCLEOTIDE SEQUENCE [LARGE SCALE GENOMIC DNA]</scope>
    <source>
        <strain evidence="7">RWD-64-598 SS2</strain>
    </source>
</reference>
<evidence type="ECO:0000313" key="7">
    <source>
        <dbReference type="Proteomes" id="UP000053558"/>
    </source>
</evidence>
<dbReference type="InterPro" id="IPR011989">
    <property type="entry name" value="ARM-like"/>
</dbReference>
<evidence type="ECO:0000259" key="3">
    <source>
        <dbReference type="Pfam" id="PF07539"/>
    </source>
</evidence>
<protein>
    <submittedName>
        <fullName evidence="6">Uncharacterized protein</fullName>
    </submittedName>
</protein>
<feature type="region of interest" description="Disordered" evidence="2">
    <location>
        <begin position="85"/>
        <end position="114"/>
    </location>
</feature>
<feature type="domain" description="U3 small nucleolar RNA-associated protein 20 N-terminal" evidence="3">
    <location>
        <begin position="254"/>
        <end position="868"/>
    </location>
</feature>
<dbReference type="KEGG" id="cput:CONPUDRAFT_124919"/>
<feature type="region of interest" description="Disordered" evidence="2">
    <location>
        <begin position="1"/>
        <end position="29"/>
    </location>
</feature>
<dbReference type="RefSeq" id="XP_007769205.1">
    <property type="nucleotide sequence ID" value="XM_007771015.1"/>
</dbReference>
<feature type="domain" description="U3 small nucleolar RNA-associated protein 20" evidence="4">
    <location>
        <begin position="1094"/>
        <end position="1316"/>
    </location>
</feature>
<dbReference type="InterPro" id="IPR046523">
    <property type="entry name" value="UTP20_dom"/>
</dbReference>
<proteinExistence type="predicted"/>